<dbReference type="HOGENOM" id="CLU_3255947_0_0_10"/>
<dbReference type="AlphaFoldDB" id="E6MR15"/>
<evidence type="ECO:0000313" key="1">
    <source>
        <dbReference type="EMBL" id="EFV03931.1"/>
    </source>
</evidence>
<organism evidence="1 2">
    <name type="scientific">Segatella salivae DSM 15606</name>
    <dbReference type="NCBI Taxonomy" id="888832"/>
    <lineage>
        <taxon>Bacteria</taxon>
        <taxon>Pseudomonadati</taxon>
        <taxon>Bacteroidota</taxon>
        <taxon>Bacteroidia</taxon>
        <taxon>Bacteroidales</taxon>
        <taxon>Prevotellaceae</taxon>
        <taxon>Segatella</taxon>
    </lineage>
</organism>
<name>E6MR15_9BACT</name>
<proteinExistence type="predicted"/>
<accession>E6MR15</accession>
<evidence type="ECO:0000313" key="2">
    <source>
        <dbReference type="Proteomes" id="UP000003874"/>
    </source>
</evidence>
<sequence>MIWGKSSRKIRQNMQPFDADYRMKWRSLHCHLVQIVTWGIGY</sequence>
<comment type="caution">
    <text evidence="1">The sequence shown here is derived from an EMBL/GenBank/DDBJ whole genome shotgun (WGS) entry which is preliminary data.</text>
</comment>
<dbReference type="Proteomes" id="UP000003874">
    <property type="component" value="Unassembled WGS sequence"/>
</dbReference>
<reference evidence="1 2" key="1">
    <citation type="submission" date="2010-12" db="EMBL/GenBank/DDBJ databases">
        <authorList>
            <person name="Muzny D."/>
            <person name="Qin X."/>
            <person name="Deng J."/>
            <person name="Jiang H."/>
            <person name="Liu Y."/>
            <person name="Qu J."/>
            <person name="Song X.-Z."/>
            <person name="Zhang L."/>
            <person name="Thornton R."/>
            <person name="Coyle M."/>
            <person name="Francisco L."/>
            <person name="Jackson L."/>
            <person name="Javaid M."/>
            <person name="Korchina V."/>
            <person name="Kovar C."/>
            <person name="Mata R."/>
            <person name="Mathew T."/>
            <person name="Ngo R."/>
            <person name="Nguyen L."/>
            <person name="Nguyen N."/>
            <person name="Okwuonu G."/>
            <person name="Ongeri F."/>
            <person name="Pham C."/>
            <person name="Simmons D."/>
            <person name="Wilczek-Boney K."/>
            <person name="Hale W."/>
            <person name="Jakkamsetti A."/>
            <person name="Pham P."/>
            <person name="Ruth R."/>
            <person name="San Lucas F."/>
            <person name="Warren J."/>
            <person name="Zhang J."/>
            <person name="Zhao Z."/>
            <person name="Zhou C."/>
            <person name="Zhu D."/>
            <person name="Lee S."/>
            <person name="Bess C."/>
            <person name="Blankenburg K."/>
            <person name="Forbes L."/>
            <person name="Fu Q."/>
            <person name="Gubbala S."/>
            <person name="Hirani K."/>
            <person name="Jayaseelan J.C."/>
            <person name="Lara F."/>
            <person name="Munidasa M."/>
            <person name="Palculict T."/>
            <person name="Patil S."/>
            <person name="Pu L.-L."/>
            <person name="Saada N."/>
            <person name="Tang L."/>
            <person name="Weissenberger G."/>
            <person name="Zhu Y."/>
            <person name="Hemphill L."/>
            <person name="Shang Y."/>
            <person name="Youmans B."/>
            <person name="Ayvaz T."/>
            <person name="Ross M."/>
            <person name="Santibanez J."/>
            <person name="Aqrawi P."/>
            <person name="Gross S."/>
            <person name="Joshi V."/>
            <person name="Fowler G."/>
            <person name="Nazareth L."/>
            <person name="Reid J."/>
            <person name="Worley K."/>
            <person name="Petrosino J."/>
            <person name="Highlander S."/>
            <person name="Gibbs R."/>
        </authorList>
    </citation>
    <scope>NUCLEOTIDE SEQUENCE [LARGE SCALE GENOMIC DNA]</scope>
    <source>
        <strain evidence="1 2">DSM 15606</strain>
    </source>
</reference>
<gene>
    <name evidence="1" type="ORF">HMPREF9420_1933</name>
</gene>
<keyword evidence="2" id="KW-1185">Reference proteome</keyword>
<dbReference type="EMBL" id="AEQO01000157">
    <property type="protein sequence ID" value="EFV03931.1"/>
    <property type="molecule type" value="Genomic_DNA"/>
</dbReference>
<protein>
    <submittedName>
        <fullName evidence="1">Uncharacterized protein</fullName>
    </submittedName>
</protein>